<keyword evidence="3 4" id="KW-0326">Glycosidase</keyword>
<evidence type="ECO:0000256" key="2">
    <source>
        <dbReference type="ARBA" id="ARBA00022801"/>
    </source>
</evidence>
<dbReference type="GO" id="GO:0004553">
    <property type="term" value="F:hydrolase activity, hydrolyzing O-glycosyl compounds"/>
    <property type="evidence" value="ECO:0007669"/>
    <property type="project" value="InterPro"/>
</dbReference>
<dbReference type="InterPro" id="IPR006710">
    <property type="entry name" value="Glyco_hydro_43"/>
</dbReference>
<dbReference type="GO" id="GO:0005975">
    <property type="term" value="P:carbohydrate metabolic process"/>
    <property type="evidence" value="ECO:0007669"/>
    <property type="project" value="InterPro"/>
</dbReference>
<keyword evidence="2 4" id="KW-0378">Hydrolase</keyword>
<accession>A0AAW8UN27</accession>
<dbReference type="SUPFAM" id="SSF49899">
    <property type="entry name" value="Concanavalin A-like lectins/glucanases"/>
    <property type="match status" value="1"/>
</dbReference>
<evidence type="ECO:0000256" key="1">
    <source>
        <dbReference type="ARBA" id="ARBA00009865"/>
    </source>
</evidence>
<evidence type="ECO:0000259" key="5">
    <source>
        <dbReference type="Pfam" id="PF17851"/>
    </source>
</evidence>
<dbReference type="SUPFAM" id="SSF75005">
    <property type="entry name" value="Arabinanase/levansucrase/invertase"/>
    <property type="match status" value="1"/>
</dbReference>
<dbReference type="AlphaFoldDB" id="A0AAW8UN27"/>
<proteinExistence type="inferred from homology"/>
<dbReference type="Pfam" id="PF04616">
    <property type="entry name" value="Glyco_hydro_43"/>
    <property type="match status" value="1"/>
</dbReference>
<dbReference type="PANTHER" id="PTHR42812:SF15">
    <property type="entry name" value="HYDROLASE, PUTATIVE (AFU_ORTHOLOGUE AFUA_2G00930)-RELATED"/>
    <property type="match status" value="1"/>
</dbReference>
<dbReference type="RefSeq" id="WP_311904358.1">
    <property type="nucleotide sequence ID" value="NZ_JARQDV010000009.1"/>
</dbReference>
<dbReference type="InterPro" id="IPR051795">
    <property type="entry name" value="Glycosyl_Hydrlase_43"/>
</dbReference>
<dbReference type="PANTHER" id="PTHR42812">
    <property type="entry name" value="BETA-XYLOSIDASE"/>
    <property type="match status" value="1"/>
</dbReference>
<dbReference type="Gene3D" id="2.115.10.20">
    <property type="entry name" value="Glycosyl hydrolase domain, family 43"/>
    <property type="match status" value="1"/>
</dbReference>
<dbReference type="CDD" id="cd09001">
    <property type="entry name" value="GH43_FsAxh1-like"/>
    <property type="match status" value="1"/>
</dbReference>
<name>A0AAW8UN27_ENTCA</name>
<comment type="similarity">
    <text evidence="1 4">Belongs to the glycosyl hydrolase 43 family.</text>
</comment>
<feature type="domain" description="Beta-xylosidase C-terminal Concanavalin A-like" evidence="5">
    <location>
        <begin position="317"/>
        <end position="511"/>
    </location>
</feature>
<evidence type="ECO:0000313" key="6">
    <source>
        <dbReference type="EMBL" id="MDT2965599.1"/>
    </source>
</evidence>
<protein>
    <submittedName>
        <fullName evidence="6">Family 43 glycosylhydrolase</fullName>
    </submittedName>
</protein>
<reference evidence="6" key="1">
    <citation type="submission" date="2023-03" db="EMBL/GenBank/DDBJ databases">
        <authorList>
            <person name="Shen W."/>
            <person name="Cai J."/>
        </authorList>
    </citation>
    <scope>NUCLEOTIDE SEQUENCE</scope>
    <source>
        <strain evidence="6">K72-2</strain>
    </source>
</reference>
<dbReference type="EMBL" id="JARQDV010000009">
    <property type="protein sequence ID" value="MDT2965599.1"/>
    <property type="molecule type" value="Genomic_DNA"/>
</dbReference>
<organism evidence="6 7">
    <name type="scientific">Enterococcus casseliflavus</name>
    <name type="common">Enterococcus flavescens</name>
    <dbReference type="NCBI Taxonomy" id="37734"/>
    <lineage>
        <taxon>Bacteria</taxon>
        <taxon>Bacillati</taxon>
        <taxon>Bacillota</taxon>
        <taxon>Bacilli</taxon>
        <taxon>Lactobacillales</taxon>
        <taxon>Enterococcaceae</taxon>
        <taxon>Enterococcus</taxon>
    </lineage>
</organism>
<dbReference type="Pfam" id="PF17851">
    <property type="entry name" value="GH43_C2"/>
    <property type="match status" value="1"/>
</dbReference>
<evidence type="ECO:0000313" key="7">
    <source>
        <dbReference type="Proteomes" id="UP001268896"/>
    </source>
</evidence>
<dbReference type="Proteomes" id="UP001268896">
    <property type="component" value="Unassembled WGS sequence"/>
</dbReference>
<evidence type="ECO:0000256" key="3">
    <source>
        <dbReference type="ARBA" id="ARBA00023295"/>
    </source>
</evidence>
<dbReference type="InterPro" id="IPR023296">
    <property type="entry name" value="Glyco_hydro_beta-prop_sf"/>
</dbReference>
<comment type="caution">
    <text evidence="6">The sequence shown here is derived from an EMBL/GenBank/DDBJ whole genome shotgun (WGS) entry which is preliminary data.</text>
</comment>
<dbReference type="InterPro" id="IPR013320">
    <property type="entry name" value="ConA-like_dom_sf"/>
</dbReference>
<dbReference type="InterPro" id="IPR041542">
    <property type="entry name" value="GH43_C2"/>
</dbReference>
<gene>
    <name evidence="6" type="ORF">P7I32_13365</name>
</gene>
<sequence length="512" mass="58342">MKKSLETIQNPIIPLDYPDPDVIRVEDTYYMVTTTMHFMPGCEILRSYDLLHWEHAAFVYERLDSTAGQRLAEGKDSYGKGMWAACLRYHEGRFYVFFVANDTGLTYCYTAEKIEGPWDKKIIEGFYHDCSVLFEKERVFIVYGNSNVWLTELKPDLSGPKAGGINRVIVSEKNPRLGYEGAHFYQINGKYYIFLIHSDPKVWRRIEACFVAEDLEGEFVGGDVFNDDNGYCNQGIAQGGIVDTPKGDWYAILFQDYGAVGRLPILLPVTWQDDFPVFGEEEKTPQQFFITDNRPEYVYSPLVGSDDFKTLAKTPYRLKPQWQFNHEPDLSGFLLDPKRGCVELTTTRLAQSVTTTPNVLTHRMRYPKCAATVTIDGTKMKDGDCAGLAAFQSAYGFIGLSKEEGQYYLVMETRELDDSSLQALPKEATNGKSTRILWESGKVTLKVAADFHEMTDLTRFYYQNEGTFLQLGEAHPVAFKMDHFSGCRFGLFIYNRKTIGGTASFQSFDYQV</sequence>
<evidence type="ECO:0000256" key="4">
    <source>
        <dbReference type="RuleBase" id="RU361187"/>
    </source>
</evidence>
<dbReference type="Gene3D" id="2.60.120.200">
    <property type="match status" value="1"/>
</dbReference>